<keyword evidence="1" id="KW-0694">RNA-binding</keyword>
<dbReference type="SUPFAM" id="SSF54928">
    <property type="entry name" value="RNA-binding domain, RBD"/>
    <property type="match status" value="1"/>
</dbReference>
<proteinExistence type="predicted"/>
<dbReference type="InterPro" id="IPR000504">
    <property type="entry name" value="RRM_dom"/>
</dbReference>
<dbReference type="Proteomes" id="UP000311919">
    <property type="component" value="Unassembled WGS sequence"/>
</dbReference>
<feature type="region of interest" description="Disordered" evidence="2">
    <location>
        <begin position="418"/>
        <end position="497"/>
    </location>
</feature>
<evidence type="ECO:0000313" key="5">
    <source>
        <dbReference type="Proteomes" id="UP000311919"/>
    </source>
</evidence>
<comment type="caution">
    <text evidence="4">The sequence shown here is derived from an EMBL/GenBank/DDBJ whole genome shotgun (WGS) entry which is preliminary data.</text>
</comment>
<dbReference type="InterPro" id="IPR035979">
    <property type="entry name" value="RBD_domain_sf"/>
</dbReference>
<evidence type="ECO:0000259" key="3">
    <source>
        <dbReference type="PROSITE" id="PS50102"/>
    </source>
</evidence>
<dbReference type="GO" id="GO:0003723">
    <property type="term" value="F:RNA binding"/>
    <property type="evidence" value="ECO:0007669"/>
    <property type="project" value="UniProtKB-UniRule"/>
</dbReference>
<reference evidence="4 5" key="1">
    <citation type="submission" date="2019-03" db="EMBL/GenBank/DDBJ databases">
        <title>An improved genome assembly of the fluke Schistosoma japonicum.</title>
        <authorList>
            <person name="Hu W."/>
            <person name="Luo F."/>
            <person name="Yin M."/>
            <person name="Mo X."/>
            <person name="Sun C."/>
            <person name="Wu Q."/>
            <person name="Zhu B."/>
            <person name="Xiang M."/>
            <person name="Wang J."/>
            <person name="Wang Y."/>
            <person name="Zhang T."/>
            <person name="Xu B."/>
            <person name="Zheng H."/>
            <person name="Feng Z."/>
        </authorList>
    </citation>
    <scope>NUCLEOTIDE SEQUENCE [LARGE SCALE GENOMIC DNA]</scope>
    <source>
        <strain evidence="4">HuSjv2</strain>
        <tissue evidence="4">Worms</tissue>
    </source>
</reference>
<feature type="domain" description="RRM" evidence="3">
    <location>
        <begin position="187"/>
        <end position="253"/>
    </location>
</feature>
<sequence>MKVKSTKPPKSPICKTKCSKIKKGGKSTRLKKLLSKPGFHCTQEETDQAQQSNVLPGCVSVDGLKSSSATPNLTDQSYKMAANKREVDNESTSGDVVTRDSSSEHVKLVDFECTEKLTKSQRKRHRRQKMIKLKKAAKASICKPKPKEPRTSSSIILPERKAFVSTLDTDEKLLDAIRNRLVEMYQHTLIVRPLPRNCPVSLIKDLFPSSVNVRMPQKSSSRFAFVKFRNHDELVAAQKSVSDKLLGGKQMKIVICSLHGPGNAESNKWTEPLKRQLSDFNMRSLHVLHLPRATTRFDLAQVFPKAVGIRMPTYDDRSCRGYCTLTYHSRQLALKDFELKHGTFIHGESIYVNFLLKSPRKISIRNEKHLVSEICKMDVDSTPTSHKDECAKPNVDQPMFLSTDSSFDPEFKIEKVPQMLSSSNKPVRRKSKVATVQRDIPDPVISNKYQLKDKSSKRKSPTNGIFDSLLQSSSGTNNKKQKKKTKSNIRNGKKFKK</sequence>
<dbReference type="CDD" id="cd00590">
    <property type="entry name" value="RRM_SF"/>
    <property type="match status" value="1"/>
</dbReference>
<dbReference type="SMART" id="SM00360">
    <property type="entry name" value="RRM"/>
    <property type="match status" value="2"/>
</dbReference>
<dbReference type="OrthoDB" id="167718at2759"/>
<keyword evidence="5" id="KW-1185">Reference proteome</keyword>
<dbReference type="Pfam" id="PF00076">
    <property type="entry name" value="RRM_1"/>
    <property type="match status" value="1"/>
</dbReference>
<gene>
    <name evidence="4" type="ORF">EWB00_003133</name>
</gene>
<dbReference type="Gene3D" id="3.30.70.330">
    <property type="match status" value="2"/>
</dbReference>
<evidence type="ECO:0000256" key="1">
    <source>
        <dbReference type="PROSITE-ProRule" id="PRU00176"/>
    </source>
</evidence>
<dbReference type="InterPro" id="IPR012677">
    <property type="entry name" value="Nucleotide-bd_a/b_plait_sf"/>
</dbReference>
<accession>A0A4Z2D9N8</accession>
<name>A0A4Z2D9N8_SCHJA</name>
<dbReference type="PROSITE" id="PS50102">
    <property type="entry name" value="RRM"/>
    <property type="match status" value="1"/>
</dbReference>
<evidence type="ECO:0000256" key="2">
    <source>
        <dbReference type="SAM" id="MobiDB-lite"/>
    </source>
</evidence>
<protein>
    <recommendedName>
        <fullName evidence="3">RRM domain-containing protein</fullName>
    </recommendedName>
</protein>
<organism evidence="4 5">
    <name type="scientific">Schistosoma japonicum</name>
    <name type="common">Blood fluke</name>
    <dbReference type="NCBI Taxonomy" id="6182"/>
    <lineage>
        <taxon>Eukaryota</taxon>
        <taxon>Metazoa</taxon>
        <taxon>Spiralia</taxon>
        <taxon>Lophotrochozoa</taxon>
        <taxon>Platyhelminthes</taxon>
        <taxon>Trematoda</taxon>
        <taxon>Digenea</taxon>
        <taxon>Strigeidida</taxon>
        <taxon>Schistosomatoidea</taxon>
        <taxon>Schistosomatidae</taxon>
        <taxon>Schistosoma</taxon>
    </lineage>
</organism>
<feature type="compositionally biased region" description="Basic residues" evidence="2">
    <location>
        <begin position="479"/>
        <end position="497"/>
    </location>
</feature>
<dbReference type="AlphaFoldDB" id="A0A4Z2D9N8"/>
<dbReference type="EMBL" id="SKCS01000198">
    <property type="protein sequence ID" value="TNN13205.1"/>
    <property type="molecule type" value="Genomic_DNA"/>
</dbReference>
<dbReference type="STRING" id="6182.A0A4Z2D9N8"/>
<evidence type="ECO:0000313" key="4">
    <source>
        <dbReference type="EMBL" id="TNN13205.1"/>
    </source>
</evidence>